<dbReference type="AlphaFoldDB" id="A0A212FPT9"/>
<evidence type="ECO:0000256" key="1">
    <source>
        <dbReference type="SAM" id="MobiDB-lite"/>
    </source>
</evidence>
<dbReference type="Pfam" id="PF07530">
    <property type="entry name" value="PRE_C2HC"/>
    <property type="match status" value="1"/>
</dbReference>
<sequence length="252" mass="28166">MTTSGFNRTVTSASSTADEARDQKIFTSSIMDSKHIDYLRLIKFIQEYDPELLEKFYSSRSNLPEAKSPVSPPSTVESLKPDSAPTQCVNTKDTIQTDGSSTLPKNPSTQVLSVVIRSFPVELSEQIVLKELKSNFLPVKSAHRMYRASTSTPFDCVLVFLDFSCEGNKIFNVKTVCYLSVVIELARYPKKCSRCNLYGHREQTQTIKEMSYLVTPNCLGVDQPIEENEPQPGPCGMSRHSELNTSTANEDN</sequence>
<dbReference type="InParanoid" id="A0A212FPT9"/>
<dbReference type="Proteomes" id="UP000007151">
    <property type="component" value="Unassembled WGS sequence"/>
</dbReference>
<feature type="compositionally biased region" description="Polar residues" evidence="1">
    <location>
        <begin position="243"/>
        <end position="252"/>
    </location>
</feature>
<accession>A0A212FPT9</accession>
<evidence type="ECO:0000313" key="3">
    <source>
        <dbReference type="EMBL" id="OWR55757.1"/>
    </source>
</evidence>
<organism evidence="3 4">
    <name type="scientific">Danaus plexippus plexippus</name>
    <dbReference type="NCBI Taxonomy" id="278856"/>
    <lineage>
        <taxon>Eukaryota</taxon>
        <taxon>Metazoa</taxon>
        <taxon>Ecdysozoa</taxon>
        <taxon>Arthropoda</taxon>
        <taxon>Hexapoda</taxon>
        <taxon>Insecta</taxon>
        <taxon>Pterygota</taxon>
        <taxon>Neoptera</taxon>
        <taxon>Endopterygota</taxon>
        <taxon>Lepidoptera</taxon>
        <taxon>Glossata</taxon>
        <taxon>Ditrysia</taxon>
        <taxon>Papilionoidea</taxon>
        <taxon>Nymphalidae</taxon>
        <taxon>Danainae</taxon>
        <taxon>Danaini</taxon>
        <taxon>Danaina</taxon>
        <taxon>Danaus</taxon>
        <taxon>Danaus</taxon>
    </lineage>
</organism>
<feature type="domain" description="Pre-C2HC" evidence="2">
    <location>
        <begin position="128"/>
        <end position="186"/>
    </location>
</feature>
<feature type="region of interest" description="Disordered" evidence="1">
    <location>
        <begin position="226"/>
        <end position="252"/>
    </location>
</feature>
<evidence type="ECO:0000259" key="2">
    <source>
        <dbReference type="Pfam" id="PF07530"/>
    </source>
</evidence>
<dbReference type="KEGG" id="dpl:KGM_213727"/>
<protein>
    <submittedName>
        <fullName evidence="3">Gag protein</fullName>
    </submittedName>
</protein>
<comment type="caution">
    <text evidence="3">The sequence shown here is derived from an EMBL/GenBank/DDBJ whole genome shotgun (WGS) entry which is preliminary data.</text>
</comment>
<gene>
    <name evidence="3" type="ORF">KGM_213727</name>
</gene>
<feature type="region of interest" description="Disordered" evidence="1">
    <location>
        <begin position="62"/>
        <end position="88"/>
    </location>
</feature>
<proteinExistence type="predicted"/>
<dbReference type="EMBL" id="AGBW02000804">
    <property type="protein sequence ID" value="OWR55757.1"/>
    <property type="molecule type" value="Genomic_DNA"/>
</dbReference>
<name>A0A212FPT9_DANPL</name>
<keyword evidence="4" id="KW-1185">Reference proteome</keyword>
<reference evidence="3 4" key="1">
    <citation type="journal article" date="2011" name="Cell">
        <title>The monarch butterfly genome yields insights into long-distance migration.</title>
        <authorList>
            <person name="Zhan S."/>
            <person name="Merlin C."/>
            <person name="Boore J.L."/>
            <person name="Reppert S.M."/>
        </authorList>
    </citation>
    <scope>NUCLEOTIDE SEQUENCE [LARGE SCALE GENOMIC DNA]</scope>
    <source>
        <strain evidence="3">F-2</strain>
    </source>
</reference>
<evidence type="ECO:0000313" key="4">
    <source>
        <dbReference type="Proteomes" id="UP000007151"/>
    </source>
</evidence>
<dbReference type="InterPro" id="IPR006579">
    <property type="entry name" value="Pre_C2HC_dom"/>
</dbReference>